<feature type="domain" description="Calcineurin-like phosphoesterase" evidence="2">
    <location>
        <begin position="61"/>
        <end position="260"/>
    </location>
</feature>
<keyword evidence="4" id="KW-1185">Reference proteome</keyword>
<dbReference type="GO" id="GO:0016787">
    <property type="term" value="F:hydrolase activity"/>
    <property type="evidence" value="ECO:0007669"/>
    <property type="project" value="InterPro"/>
</dbReference>
<dbReference type="PANTHER" id="PTHR12905">
    <property type="entry name" value="METALLOPHOSPHOESTERASE"/>
    <property type="match status" value="1"/>
</dbReference>
<sequence>MDRPSIWDRAMQFCSPPPSLARPQTPPEPRPTVSIRSQTAVVHLEYEPTQPPPVPGPGWTRFVCISDTHSRMVYVPPGDVLLHSGDLTAVGTYADFQRTMEWICDLPHRTKIIIAGNHDLPLDHHDDWYNKNYHRWHELSKQNIGLVQDLIQGRKATKSGVVYLEDESYEFRARPDGRKWTVYGSPWSPYFHNWAFNYERGEEAEKLMAALPKTDILLTHTPPHDIMDKTVGNERVGCEALAARLPELRPRLHVFGHIHEDHGALVREWPAPALSEAATDPKSAAAEGAEGAEHSPKAEQTVFVNAANWPMGARAIRRGGLRVPFGEAPFQPVIVDLLDDA</sequence>
<evidence type="ECO:0000313" key="4">
    <source>
        <dbReference type="Proteomes" id="UP000076727"/>
    </source>
</evidence>
<gene>
    <name evidence="3" type="ORF">DAEQUDRAFT_725552</name>
</gene>
<dbReference type="InterPro" id="IPR051693">
    <property type="entry name" value="UPF0046_metallophosphoest"/>
</dbReference>
<dbReference type="InterPro" id="IPR029052">
    <property type="entry name" value="Metallo-depent_PP-like"/>
</dbReference>
<dbReference type="Pfam" id="PF00149">
    <property type="entry name" value="Metallophos"/>
    <property type="match status" value="1"/>
</dbReference>
<evidence type="ECO:0000256" key="1">
    <source>
        <dbReference type="SAM" id="MobiDB-lite"/>
    </source>
</evidence>
<dbReference type="Gene3D" id="3.60.21.10">
    <property type="match status" value="1"/>
</dbReference>
<protein>
    <submittedName>
        <fullName evidence="3">Metallo-dependent phosphatase</fullName>
    </submittedName>
</protein>
<organism evidence="3 4">
    <name type="scientific">Daedalea quercina L-15889</name>
    <dbReference type="NCBI Taxonomy" id="1314783"/>
    <lineage>
        <taxon>Eukaryota</taxon>
        <taxon>Fungi</taxon>
        <taxon>Dikarya</taxon>
        <taxon>Basidiomycota</taxon>
        <taxon>Agaricomycotina</taxon>
        <taxon>Agaricomycetes</taxon>
        <taxon>Polyporales</taxon>
        <taxon>Fomitopsis</taxon>
    </lineage>
</organism>
<dbReference type="SUPFAM" id="SSF56300">
    <property type="entry name" value="Metallo-dependent phosphatases"/>
    <property type="match status" value="1"/>
</dbReference>
<reference evidence="3 4" key="1">
    <citation type="journal article" date="2016" name="Mol. Biol. Evol.">
        <title>Comparative Genomics of Early-Diverging Mushroom-Forming Fungi Provides Insights into the Origins of Lignocellulose Decay Capabilities.</title>
        <authorList>
            <person name="Nagy L.G."/>
            <person name="Riley R."/>
            <person name="Tritt A."/>
            <person name="Adam C."/>
            <person name="Daum C."/>
            <person name="Floudas D."/>
            <person name="Sun H."/>
            <person name="Yadav J.S."/>
            <person name="Pangilinan J."/>
            <person name="Larsson K.H."/>
            <person name="Matsuura K."/>
            <person name="Barry K."/>
            <person name="Labutti K."/>
            <person name="Kuo R."/>
            <person name="Ohm R.A."/>
            <person name="Bhattacharya S.S."/>
            <person name="Shirouzu T."/>
            <person name="Yoshinaga Y."/>
            <person name="Martin F.M."/>
            <person name="Grigoriev I.V."/>
            <person name="Hibbett D.S."/>
        </authorList>
    </citation>
    <scope>NUCLEOTIDE SEQUENCE [LARGE SCALE GENOMIC DNA]</scope>
    <source>
        <strain evidence="3 4">L-15889</strain>
    </source>
</reference>
<evidence type="ECO:0000313" key="3">
    <source>
        <dbReference type="EMBL" id="KZT70277.1"/>
    </source>
</evidence>
<name>A0A165R414_9APHY</name>
<dbReference type="AlphaFoldDB" id="A0A165R414"/>
<feature type="region of interest" description="Disordered" evidence="1">
    <location>
        <begin position="276"/>
        <end position="297"/>
    </location>
</feature>
<dbReference type="PANTHER" id="PTHR12905:SF0">
    <property type="entry name" value="CALCINEURIN-LIKE PHOSPHOESTERASE DOMAIN-CONTAINING PROTEIN"/>
    <property type="match status" value="1"/>
</dbReference>
<dbReference type="EMBL" id="KV429052">
    <property type="protein sequence ID" value="KZT70277.1"/>
    <property type="molecule type" value="Genomic_DNA"/>
</dbReference>
<dbReference type="Proteomes" id="UP000076727">
    <property type="component" value="Unassembled WGS sequence"/>
</dbReference>
<evidence type="ECO:0000259" key="2">
    <source>
        <dbReference type="Pfam" id="PF00149"/>
    </source>
</evidence>
<dbReference type="CDD" id="cd07379">
    <property type="entry name" value="MPP_239FB"/>
    <property type="match status" value="1"/>
</dbReference>
<dbReference type="InterPro" id="IPR004843">
    <property type="entry name" value="Calcineurin-like_PHP"/>
</dbReference>
<dbReference type="OrthoDB" id="630188at2759"/>
<accession>A0A165R414</accession>
<proteinExistence type="predicted"/>